<dbReference type="EMBL" id="VLTK01000015">
    <property type="protein sequence ID" value="TSI12664.1"/>
    <property type="molecule type" value="Genomic_DNA"/>
</dbReference>
<accession>A0A556C5C8</accession>
<reference evidence="1 2" key="1">
    <citation type="submission" date="2019-07" db="EMBL/GenBank/DDBJ databases">
        <title>Draft genome sequence of Brevibacterium aurantiacum XU54 isolated from Xinjiang China.</title>
        <authorList>
            <person name="Xu X."/>
        </authorList>
    </citation>
    <scope>NUCLEOTIDE SEQUENCE [LARGE SCALE GENOMIC DNA]</scope>
    <source>
        <strain evidence="1 2">XU54</strain>
    </source>
</reference>
<gene>
    <name evidence="1" type="ORF">FO013_19515</name>
</gene>
<protein>
    <submittedName>
        <fullName evidence="1">Uncharacterized protein</fullName>
    </submittedName>
</protein>
<name>A0A556C5C8_BREAU</name>
<dbReference type="Proteomes" id="UP000316406">
    <property type="component" value="Unassembled WGS sequence"/>
</dbReference>
<dbReference type="OrthoDB" id="4809646at2"/>
<sequence>MNVVAFDCGGCIPISEGQTVQSVITDHLTWCNQCPDECTEHEKHLDELHQRTLESRVNGALTEARVHP</sequence>
<dbReference type="RefSeq" id="WP_143924228.1">
    <property type="nucleotide sequence ID" value="NZ_VLTK01000015.1"/>
</dbReference>
<proteinExistence type="predicted"/>
<dbReference type="AlphaFoldDB" id="A0A556C5C8"/>
<keyword evidence="2" id="KW-1185">Reference proteome</keyword>
<evidence type="ECO:0000313" key="2">
    <source>
        <dbReference type="Proteomes" id="UP000316406"/>
    </source>
</evidence>
<organism evidence="1 2">
    <name type="scientific">Brevibacterium aurantiacum</name>
    <dbReference type="NCBI Taxonomy" id="273384"/>
    <lineage>
        <taxon>Bacteria</taxon>
        <taxon>Bacillati</taxon>
        <taxon>Actinomycetota</taxon>
        <taxon>Actinomycetes</taxon>
        <taxon>Micrococcales</taxon>
        <taxon>Brevibacteriaceae</taxon>
        <taxon>Brevibacterium</taxon>
    </lineage>
</organism>
<evidence type="ECO:0000313" key="1">
    <source>
        <dbReference type="EMBL" id="TSI12664.1"/>
    </source>
</evidence>
<comment type="caution">
    <text evidence="1">The sequence shown here is derived from an EMBL/GenBank/DDBJ whole genome shotgun (WGS) entry which is preliminary data.</text>
</comment>